<feature type="domain" description="D-Lysine 5,6-aminomutase alpha subunit" evidence="1">
    <location>
        <begin position="9"/>
        <end position="119"/>
    </location>
</feature>
<comment type="caution">
    <text evidence="2">The sequence shown here is derived from an EMBL/GenBank/DDBJ whole genome shotgun (WGS) entry which is preliminary data.</text>
</comment>
<keyword evidence="3" id="KW-1185">Reference proteome</keyword>
<evidence type="ECO:0000313" key="3">
    <source>
        <dbReference type="Proteomes" id="UP000664495"/>
    </source>
</evidence>
<dbReference type="SUPFAM" id="SSF51703">
    <property type="entry name" value="Cobalamin (vitamin B12)-dependent enzymes"/>
    <property type="match status" value="1"/>
</dbReference>
<proteinExistence type="predicted"/>
<evidence type="ECO:0000313" key="2">
    <source>
        <dbReference type="EMBL" id="MBO0454399.1"/>
    </source>
</evidence>
<protein>
    <submittedName>
        <fullName evidence="2">Ornithine aminomutase subunit alpha</fullName>
    </submittedName>
</protein>
<accession>A0ABS3HLS4</accession>
<dbReference type="Pfam" id="PF16552">
    <property type="entry name" value="OAM_alpha"/>
    <property type="match status" value="1"/>
</dbReference>
<dbReference type="InterPro" id="IPR015130">
    <property type="entry name" value="Lys-AminoMut_A"/>
</dbReference>
<dbReference type="Proteomes" id="UP000664495">
    <property type="component" value="Unassembled WGS sequence"/>
</dbReference>
<organism evidence="2 3">
    <name type="scientific">Candidatus Enterococcus murrayae</name>
    <dbReference type="NCBI Taxonomy" id="2815321"/>
    <lineage>
        <taxon>Bacteria</taxon>
        <taxon>Bacillati</taxon>
        <taxon>Bacillota</taxon>
        <taxon>Bacilli</taxon>
        <taxon>Lactobacillales</taxon>
        <taxon>Enterococcaceae</taxon>
        <taxon>Enterococcus</taxon>
    </lineage>
</organism>
<name>A0ABS3HLS4_9ENTE</name>
<sequence length="123" mass="13990">MENKVENVKFEEARKHLASLSDDELKARFWQLAEEVVEPMLEMGKKYTSPSIERSVLLRMGFSSIEATEIVKRVLSHELMGKGAGHIVYRIAKENGLSVRDAGLKLADGELWDQVDRIFKEAN</sequence>
<gene>
    <name evidence="2" type="ORF">JZO85_19250</name>
</gene>
<dbReference type="Gene3D" id="6.10.250.2220">
    <property type="match status" value="1"/>
</dbReference>
<dbReference type="InterPro" id="IPR016176">
    <property type="entry name" value="Cbl-dep_enz_cat"/>
</dbReference>
<dbReference type="RefSeq" id="WP_207110138.1">
    <property type="nucleotide sequence ID" value="NZ_JAFLVR010000059.1"/>
</dbReference>
<dbReference type="Gene3D" id="1.10.8.1000">
    <property type="entry name" value="Ornithine 4,5 aminomutase S component, alpha subunit-like"/>
    <property type="match status" value="1"/>
</dbReference>
<dbReference type="EMBL" id="JAFLVR010000059">
    <property type="protein sequence ID" value="MBO0454399.1"/>
    <property type="molecule type" value="Genomic_DNA"/>
</dbReference>
<reference evidence="2 3" key="1">
    <citation type="submission" date="2021-03" db="EMBL/GenBank/DDBJ databases">
        <title>Enterococcal diversity collection.</title>
        <authorList>
            <person name="Gilmore M.S."/>
            <person name="Schwartzman J."/>
            <person name="Van Tyne D."/>
            <person name="Martin M."/>
            <person name="Earl A.M."/>
            <person name="Manson A.L."/>
            <person name="Straub T."/>
            <person name="Salamzade R."/>
            <person name="Saavedra J."/>
            <person name="Lebreton F."/>
            <person name="Prichula J."/>
            <person name="Schaufler K."/>
            <person name="Gaca A."/>
            <person name="Sgardioli B."/>
            <person name="Wagenaar J."/>
            <person name="Strong T."/>
        </authorList>
    </citation>
    <scope>NUCLEOTIDE SEQUENCE [LARGE SCALE GENOMIC DNA]</scope>
    <source>
        <strain evidence="2 3">MJM16</strain>
    </source>
</reference>
<evidence type="ECO:0000259" key="1">
    <source>
        <dbReference type="Pfam" id="PF16552"/>
    </source>
</evidence>